<dbReference type="RefSeq" id="WP_169315607.1">
    <property type="nucleotide sequence ID" value="NZ_FOTC01000009.1"/>
</dbReference>
<organism evidence="1 2">
    <name type="scientific">Halogranum rubrum</name>
    <dbReference type="NCBI Taxonomy" id="553466"/>
    <lineage>
        <taxon>Archaea</taxon>
        <taxon>Methanobacteriati</taxon>
        <taxon>Methanobacteriota</taxon>
        <taxon>Stenosarchaea group</taxon>
        <taxon>Halobacteria</taxon>
        <taxon>Halobacteriales</taxon>
        <taxon>Haloferacaceae</taxon>
    </lineage>
</organism>
<sequence length="51" mass="5936">MCQYCMYNAEGWTQLLQYDDVYQAAIADLAESESTYGFHESWDELKADLMS</sequence>
<evidence type="ECO:0000313" key="2">
    <source>
        <dbReference type="Proteomes" id="UP000199607"/>
    </source>
</evidence>
<accession>A0A1I4IXZ8</accession>
<dbReference type="EMBL" id="FOTC01000009">
    <property type="protein sequence ID" value="SFL59184.1"/>
    <property type="molecule type" value="Genomic_DNA"/>
</dbReference>
<dbReference type="Proteomes" id="UP000199607">
    <property type="component" value="Unassembled WGS sequence"/>
</dbReference>
<keyword evidence="2" id="KW-1185">Reference proteome</keyword>
<dbReference type="AlphaFoldDB" id="A0A1I4IXZ8"/>
<proteinExistence type="predicted"/>
<gene>
    <name evidence="1" type="ORF">SAMN04487950_4286</name>
</gene>
<evidence type="ECO:0000313" key="1">
    <source>
        <dbReference type="EMBL" id="SFL59184.1"/>
    </source>
</evidence>
<protein>
    <submittedName>
        <fullName evidence="1">Uncharacterized protein</fullName>
    </submittedName>
</protein>
<reference evidence="2" key="1">
    <citation type="submission" date="2016-10" db="EMBL/GenBank/DDBJ databases">
        <authorList>
            <person name="Varghese N."/>
            <person name="Submissions S."/>
        </authorList>
    </citation>
    <scope>NUCLEOTIDE SEQUENCE [LARGE SCALE GENOMIC DNA]</scope>
    <source>
        <strain evidence="2">CGMCC 1.7738</strain>
    </source>
</reference>
<name>A0A1I4IXZ8_9EURY</name>